<dbReference type="RefSeq" id="WP_151701404.1">
    <property type="nucleotide sequence ID" value="NZ_CP031223.1"/>
</dbReference>
<feature type="transmembrane region" description="Helical" evidence="1">
    <location>
        <begin position="82"/>
        <end position="103"/>
    </location>
</feature>
<accession>A0A5J6SU53</accession>
<dbReference type="OrthoDB" id="2596219at2"/>
<evidence type="ECO:0000256" key="1">
    <source>
        <dbReference type="SAM" id="Phobius"/>
    </source>
</evidence>
<feature type="transmembrane region" description="Helical" evidence="1">
    <location>
        <begin position="53"/>
        <end position="70"/>
    </location>
</feature>
<dbReference type="AlphaFoldDB" id="A0A5J6SU53"/>
<keyword evidence="1" id="KW-0472">Membrane</keyword>
<keyword evidence="1" id="KW-0812">Transmembrane</keyword>
<proteinExistence type="predicted"/>
<sequence>MRDGFKQLIIGFLFVLIKIHVVVDLLPDFLGYIFIYNGIKQIATLSSQSYEKLKILSIILVIASIPNFFLNDQVIQQSGWFSYYPIFLSLLKVILVYFLFDLLRGVAKLLPSNDALQATNRMYTWYLTIVLGSLFFQSLLMNFPINIAFSAMIFIVISVLVIEISFLFYLRNMQKRFPSGGLFNVYS</sequence>
<feature type="transmembrane region" description="Helical" evidence="1">
    <location>
        <begin position="147"/>
        <end position="170"/>
    </location>
</feature>
<feature type="transmembrane region" description="Helical" evidence="1">
    <location>
        <begin position="7"/>
        <end position="23"/>
    </location>
</feature>
<dbReference type="Proteomes" id="UP000325517">
    <property type="component" value="Chromosome"/>
</dbReference>
<feature type="transmembrane region" description="Helical" evidence="1">
    <location>
        <begin position="123"/>
        <end position="141"/>
    </location>
</feature>
<organism evidence="2 3">
    <name type="scientific">Psychrobacillus glaciei</name>
    <dbReference type="NCBI Taxonomy" id="2283160"/>
    <lineage>
        <taxon>Bacteria</taxon>
        <taxon>Bacillati</taxon>
        <taxon>Bacillota</taxon>
        <taxon>Bacilli</taxon>
        <taxon>Bacillales</taxon>
        <taxon>Bacillaceae</taxon>
        <taxon>Psychrobacillus</taxon>
    </lineage>
</organism>
<reference evidence="2 3" key="1">
    <citation type="submission" date="2018-07" db="EMBL/GenBank/DDBJ databases">
        <title>Complete genome sequence of Psychrobacillus sp. PB01, isolated from iceberg, and comparative genome analysis of Psychrobacillus strains.</title>
        <authorList>
            <person name="Lee P.C."/>
        </authorList>
    </citation>
    <scope>NUCLEOTIDE SEQUENCE [LARGE SCALE GENOMIC DNA]</scope>
    <source>
        <strain evidence="2 3">PB01</strain>
    </source>
</reference>
<name>A0A5J6SU53_9BACI</name>
<evidence type="ECO:0000313" key="2">
    <source>
        <dbReference type="EMBL" id="QFG00525.1"/>
    </source>
</evidence>
<protein>
    <submittedName>
        <fullName evidence="2">Uncharacterized protein</fullName>
    </submittedName>
</protein>
<dbReference type="EMBL" id="CP031223">
    <property type="protein sequence ID" value="QFG00525.1"/>
    <property type="molecule type" value="Genomic_DNA"/>
</dbReference>
<keyword evidence="1" id="KW-1133">Transmembrane helix</keyword>
<gene>
    <name evidence="2" type="ORF">PB01_17980</name>
</gene>
<keyword evidence="3" id="KW-1185">Reference proteome</keyword>
<dbReference type="KEGG" id="psyo:PB01_17980"/>
<evidence type="ECO:0000313" key="3">
    <source>
        <dbReference type="Proteomes" id="UP000325517"/>
    </source>
</evidence>